<dbReference type="CDD" id="cd09917">
    <property type="entry name" value="F-box_SF"/>
    <property type="match status" value="1"/>
</dbReference>
<reference evidence="3" key="1">
    <citation type="journal article" date="2020" name="Stud. Mycol.">
        <title>101 Dothideomycetes genomes: a test case for predicting lifestyles and emergence of pathogens.</title>
        <authorList>
            <person name="Haridas S."/>
            <person name="Albert R."/>
            <person name="Binder M."/>
            <person name="Bloem J."/>
            <person name="Labutti K."/>
            <person name="Salamov A."/>
            <person name="Andreopoulos B."/>
            <person name="Baker S."/>
            <person name="Barry K."/>
            <person name="Bills G."/>
            <person name="Bluhm B."/>
            <person name="Cannon C."/>
            <person name="Castanera R."/>
            <person name="Culley D."/>
            <person name="Daum C."/>
            <person name="Ezra D."/>
            <person name="Gonzalez J."/>
            <person name="Henrissat B."/>
            <person name="Kuo A."/>
            <person name="Liang C."/>
            <person name="Lipzen A."/>
            <person name="Lutzoni F."/>
            <person name="Magnuson J."/>
            <person name="Mondo S."/>
            <person name="Nolan M."/>
            <person name="Ohm R."/>
            <person name="Pangilinan J."/>
            <person name="Park H.-J."/>
            <person name="Ramirez L."/>
            <person name="Alfaro M."/>
            <person name="Sun H."/>
            <person name="Tritt A."/>
            <person name="Yoshinaga Y."/>
            <person name="Zwiers L.-H."/>
            <person name="Turgeon B."/>
            <person name="Goodwin S."/>
            <person name="Spatafora J."/>
            <person name="Crous P."/>
            <person name="Grigoriev I."/>
        </authorList>
    </citation>
    <scope>NUCLEOTIDE SEQUENCE</scope>
    <source>
        <strain evidence="3">CBS 109.77</strain>
    </source>
</reference>
<keyword evidence="4" id="KW-1185">Reference proteome</keyword>
<protein>
    <recommendedName>
        <fullName evidence="2">F-box domain-containing protein</fullName>
    </recommendedName>
</protein>
<feature type="region of interest" description="Disordered" evidence="1">
    <location>
        <begin position="205"/>
        <end position="239"/>
    </location>
</feature>
<dbReference type="EMBL" id="MU002083">
    <property type="protein sequence ID" value="KAF2790263.1"/>
    <property type="molecule type" value="Genomic_DNA"/>
</dbReference>
<feature type="compositionally biased region" description="Polar residues" evidence="1">
    <location>
        <begin position="207"/>
        <end position="239"/>
    </location>
</feature>
<dbReference type="OrthoDB" id="4192220at2759"/>
<dbReference type="InterPro" id="IPR036047">
    <property type="entry name" value="F-box-like_dom_sf"/>
</dbReference>
<evidence type="ECO:0000259" key="2">
    <source>
        <dbReference type="Pfam" id="PF12937"/>
    </source>
</evidence>
<name>A0A6A6X2A0_9PLEO</name>
<dbReference type="InterPro" id="IPR001810">
    <property type="entry name" value="F-box_dom"/>
</dbReference>
<dbReference type="Proteomes" id="UP000799757">
    <property type="component" value="Unassembled WGS sequence"/>
</dbReference>
<gene>
    <name evidence="3" type="ORF">K505DRAFT_419940</name>
</gene>
<proteinExistence type="predicted"/>
<dbReference type="SUPFAM" id="SSF81383">
    <property type="entry name" value="F-box domain"/>
    <property type="match status" value="1"/>
</dbReference>
<dbReference type="AlphaFoldDB" id="A0A6A6X2A0"/>
<evidence type="ECO:0000313" key="4">
    <source>
        <dbReference type="Proteomes" id="UP000799757"/>
    </source>
</evidence>
<dbReference type="Gene3D" id="1.20.1280.50">
    <property type="match status" value="1"/>
</dbReference>
<sequence length="349" mass="38748">MAYIAKLPNEILLDIFEYLKLSSRDLLNVMLCSRSWRGPATSILYNSISLASALDEDSPVSQFAKQCRQFHLVQSIAIQLTENHLMGFSIASSDAFARLWEICDTLSSLLHLQSFSLFLDEPIGHGHNAPSTAIVHILNNLPQTVVNLSIDCDRLDTPSLSQPHVCHAISVLVPRLKTLRLRLSYVCSGLFSHLSSHAYFDRDHDPNATTSQHPKAVSSTRHPNATTRYPDANATNNSKLPKATSALEHLVIRLEMHPDSLHGPTSCLCYSGHKPLQGVKLAKTLQKLCDWGAFPSLRRWVIVEHVDGTLSLRDDHSSISTAREVTKDRVVPRDGLLVWTAGGFTARCF</sequence>
<dbReference type="Pfam" id="PF12937">
    <property type="entry name" value="F-box-like"/>
    <property type="match status" value="1"/>
</dbReference>
<accession>A0A6A6X2A0</accession>
<feature type="domain" description="F-box" evidence="2">
    <location>
        <begin position="4"/>
        <end position="49"/>
    </location>
</feature>
<evidence type="ECO:0000256" key="1">
    <source>
        <dbReference type="SAM" id="MobiDB-lite"/>
    </source>
</evidence>
<organism evidence="3 4">
    <name type="scientific">Melanomma pulvis-pyrius CBS 109.77</name>
    <dbReference type="NCBI Taxonomy" id="1314802"/>
    <lineage>
        <taxon>Eukaryota</taxon>
        <taxon>Fungi</taxon>
        <taxon>Dikarya</taxon>
        <taxon>Ascomycota</taxon>
        <taxon>Pezizomycotina</taxon>
        <taxon>Dothideomycetes</taxon>
        <taxon>Pleosporomycetidae</taxon>
        <taxon>Pleosporales</taxon>
        <taxon>Melanommataceae</taxon>
        <taxon>Melanomma</taxon>
    </lineage>
</organism>
<evidence type="ECO:0000313" key="3">
    <source>
        <dbReference type="EMBL" id="KAF2790263.1"/>
    </source>
</evidence>